<feature type="domain" description="Integrator complex subunit 4/Protein SIEL C-terminal Ig-like" evidence="3">
    <location>
        <begin position="780"/>
        <end position="898"/>
    </location>
</feature>
<dbReference type="PANTHER" id="PTHR20938:SF0">
    <property type="entry name" value="INTEGRATOR COMPLEX SUBUNIT 4"/>
    <property type="match status" value="1"/>
</dbReference>
<dbReference type="PANTHER" id="PTHR20938">
    <property type="entry name" value="INTEGRATOR COMPLEX SUBUNIT 4"/>
    <property type="match status" value="1"/>
</dbReference>
<dbReference type="Pfam" id="PF25458">
    <property type="entry name" value="INTS4_C"/>
    <property type="match status" value="1"/>
</dbReference>
<dbReference type="InterPro" id="IPR016024">
    <property type="entry name" value="ARM-type_fold"/>
</dbReference>
<dbReference type="EMBL" id="JAATIQ010000012">
    <property type="protein sequence ID" value="KAF4401381.1"/>
    <property type="molecule type" value="Genomic_DNA"/>
</dbReference>
<sequence length="925" mass="103549">MEDHDQSSGLLLTNHIQQPLSSQSLSRIRALILSPSTPHSTITSIFQTLARSLELYRDSVILHQTLKLLSDLSSHRPQFSRLVFDSVRSCSLLSSASAHIASQALDVIVSIAERDPASVPAVNELDDDGFFPFAVLPSIPVRTTMASEERREDPYPCVRRAALDGLVRLSESNVIEDEDMVRGCYNRAVDLLRDMEDSVRSAAVRAVCAWGLVLAASNPETKLQCSDELFVKVCSMARDMSVEVRVEAFNALRKIEVVSEDILLQTLSKKLLGIVKEKRSLGQCCGEQFEVLASSAAGALMHGLEDEFFEVRKSACHSLSTLIVLSADFAREALNLLMDVLNDGSVIVRLQALETMHCMASCGRLKLQEKHVHTFLGPLVDKTLSIRCATKRILKLVKLSVLKLFTLTVDALLDNLARYPEDEVDTFSALFHFGRNNGKFVVSIIEDILQQIEPMSDGKLDFDNVRVAGLLVLAISVPLSGENFSKIPHVVFSYALTMLGRITNSVSDVMDQTGLLAYLSQCSNSTSLSAIELKEWGQRFPMVKGNVQVYSNENTIGSLAKPSQQEIDGTSEIQFLDMDEPQKLTSVLNSKLEAHDEIIRSCKEELALFDSNSCESAGALSFTLLYLRSIELFAKVWGHFLPPKFLTCRIGTLNLLFGKLERKLIELRGRFICLSKEEELHVLELVLLTCILKLYKVEIFCKHNTLEKLSTTLSQVENLVKEGCIQPSNFVIEVGKLSAEIHTFGNGESYDRSLFRRLLEMFCLKEIMFVGRLKYLNTELIIPNNGPENPIIYVPGLPVGIACQITIHNISVESRLWLKMTMDDGSTQFIFLDLNNFEECNGYRRFSFLAPFYKTPKAMSFSIRLCIGIECPFEDLHFVKHRRVGPKHKLAYLCKEIETAASCSFESVEKSRLLGSVKLYDENPY</sequence>
<protein>
    <recommendedName>
        <fullName evidence="3">Integrator complex subunit 4/Protein SIEL C-terminal Ig-like domain-containing protein</fullName>
    </recommendedName>
</protein>
<dbReference type="SUPFAM" id="SSF48371">
    <property type="entry name" value="ARM repeat"/>
    <property type="match status" value="1"/>
</dbReference>
<dbReference type="Gene3D" id="1.25.10.10">
    <property type="entry name" value="Leucine-rich Repeat Variant"/>
    <property type="match status" value="2"/>
</dbReference>
<comment type="caution">
    <text evidence="4">The sequence shown here is derived from an EMBL/GenBank/DDBJ whole genome shotgun (WGS) entry which is preliminary data.</text>
</comment>
<evidence type="ECO:0000259" key="3">
    <source>
        <dbReference type="Pfam" id="PF25458"/>
    </source>
</evidence>
<evidence type="ECO:0000256" key="1">
    <source>
        <dbReference type="ARBA" id="ARBA00004123"/>
    </source>
</evidence>
<evidence type="ECO:0000256" key="2">
    <source>
        <dbReference type="ARBA" id="ARBA00023242"/>
    </source>
</evidence>
<dbReference type="InterPro" id="IPR057412">
    <property type="entry name" value="INTS4_C"/>
</dbReference>
<name>A0A7J6I2V8_CANSA</name>
<organism evidence="4 5">
    <name type="scientific">Cannabis sativa</name>
    <name type="common">Hemp</name>
    <name type="synonym">Marijuana</name>
    <dbReference type="NCBI Taxonomy" id="3483"/>
    <lineage>
        <taxon>Eukaryota</taxon>
        <taxon>Viridiplantae</taxon>
        <taxon>Streptophyta</taxon>
        <taxon>Embryophyta</taxon>
        <taxon>Tracheophyta</taxon>
        <taxon>Spermatophyta</taxon>
        <taxon>Magnoliopsida</taxon>
        <taxon>eudicotyledons</taxon>
        <taxon>Gunneridae</taxon>
        <taxon>Pentapetalae</taxon>
        <taxon>rosids</taxon>
        <taxon>fabids</taxon>
        <taxon>Rosales</taxon>
        <taxon>Cannabaceae</taxon>
        <taxon>Cannabis</taxon>
    </lineage>
</organism>
<dbReference type="AlphaFoldDB" id="A0A7J6I2V8"/>
<dbReference type="Proteomes" id="UP000583929">
    <property type="component" value="Unassembled WGS sequence"/>
</dbReference>
<comment type="subcellular location">
    <subcellularLocation>
        <location evidence="1">Nucleus</location>
    </subcellularLocation>
</comment>
<gene>
    <name evidence="4" type="ORF">G4B88_001575</name>
</gene>
<proteinExistence type="predicted"/>
<evidence type="ECO:0000313" key="5">
    <source>
        <dbReference type="Proteomes" id="UP000583929"/>
    </source>
</evidence>
<dbReference type="GO" id="GO:0005634">
    <property type="term" value="C:nucleus"/>
    <property type="evidence" value="ECO:0007669"/>
    <property type="project" value="UniProtKB-SubCell"/>
</dbReference>
<keyword evidence="5" id="KW-1185">Reference proteome</keyword>
<dbReference type="InterPro" id="IPR011989">
    <property type="entry name" value="ARM-like"/>
</dbReference>
<dbReference type="GO" id="GO:0010496">
    <property type="term" value="P:intercellular transport"/>
    <property type="evidence" value="ECO:0007669"/>
    <property type="project" value="TreeGrafter"/>
</dbReference>
<dbReference type="GO" id="GO:0005768">
    <property type="term" value="C:endosome"/>
    <property type="evidence" value="ECO:0007669"/>
    <property type="project" value="TreeGrafter"/>
</dbReference>
<keyword evidence="2" id="KW-0539">Nucleus</keyword>
<reference evidence="4 5" key="1">
    <citation type="journal article" date="2020" name="bioRxiv">
        <title>Sequence and annotation of 42 cannabis genomes reveals extensive copy number variation in cannabinoid synthesis and pathogen resistance genes.</title>
        <authorList>
            <person name="Mckernan K.J."/>
            <person name="Helbert Y."/>
            <person name="Kane L.T."/>
            <person name="Ebling H."/>
            <person name="Zhang L."/>
            <person name="Liu B."/>
            <person name="Eaton Z."/>
            <person name="Mclaughlin S."/>
            <person name="Kingan S."/>
            <person name="Baybayan P."/>
            <person name="Concepcion G."/>
            <person name="Jordan M."/>
            <person name="Riva A."/>
            <person name="Barbazuk W."/>
            <person name="Harkins T."/>
        </authorList>
    </citation>
    <scope>NUCLEOTIDE SEQUENCE [LARGE SCALE GENOMIC DNA]</scope>
    <source>
        <strain evidence="5">cv. Jamaican Lion 4</strain>
        <tissue evidence="4">Leaf</tissue>
    </source>
</reference>
<accession>A0A7J6I2V8</accession>
<evidence type="ECO:0000313" key="4">
    <source>
        <dbReference type="EMBL" id="KAF4401381.1"/>
    </source>
</evidence>